<dbReference type="Proteomes" id="UP000593572">
    <property type="component" value="Unassembled WGS sequence"/>
</dbReference>
<evidence type="ECO:0000313" key="1">
    <source>
        <dbReference type="EMBL" id="MBA0575108.1"/>
    </source>
</evidence>
<keyword evidence="2" id="KW-1185">Reference proteome</keyword>
<reference evidence="1 2" key="1">
    <citation type="journal article" date="2019" name="Genome Biol. Evol.">
        <title>Insights into the evolution of the New World diploid cottons (Gossypium, subgenus Houzingenia) based on genome sequencing.</title>
        <authorList>
            <person name="Grover C.E."/>
            <person name="Arick M.A. 2nd"/>
            <person name="Thrash A."/>
            <person name="Conover J.L."/>
            <person name="Sanders W.S."/>
            <person name="Peterson D.G."/>
            <person name="Frelichowski J.E."/>
            <person name="Scheffler J.A."/>
            <person name="Scheffler B.E."/>
            <person name="Wendel J.F."/>
        </authorList>
    </citation>
    <scope>NUCLEOTIDE SEQUENCE [LARGE SCALE GENOMIC DNA]</scope>
    <source>
        <strain evidence="1">157</strain>
        <tissue evidence="1">Leaf</tissue>
    </source>
</reference>
<protein>
    <submittedName>
        <fullName evidence="1">Uncharacterized protein</fullName>
    </submittedName>
</protein>
<feature type="non-terminal residue" evidence="1">
    <location>
        <position position="32"/>
    </location>
</feature>
<accession>A0A7J8NDL6</accession>
<comment type="caution">
    <text evidence="1">The sequence shown here is derived from an EMBL/GenBank/DDBJ whole genome shotgun (WGS) entry which is preliminary data.</text>
</comment>
<proteinExistence type="predicted"/>
<evidence type="ECO:0000313" key="2">
    <source>
        <dbReference type="Proteomes" id="UP000593572"/>
    </source>
</evidence>
<sequence>MATLIRNVPIGLRIYNVPLKMIEMEILQDSVG</sequence>
<organism evidence="1 2">
    <name type="scientific">Gossypium lobatum</name>
    <dbReference type="NCBI Taxonomy" id="34289"/>
    <lineage>
        <taxon>Eukaryota</taxon>
        <taxon>Viridiplantae</taxon>
        <taxon>Streptophyta</taxon>
        <taxon>Embryophyta</taxon>
        <taxon>Tracheophyta</taxon>
        <taxon>Spermatophyta</taxon>
        <taxon>Magnoliopsida</taxon>
        <taxon>eudicotyledons</taxon>
        <taxon>Gunneridae</taxon>
        <taxon>Pentapetalae</taxon>
        <taxon>rosids</taxon>
        <taxon>malvids</taxon>
        <taxon>Malvales</taxon>
        <taxon>Malvaceae</taxon>
        <taxon>Malvoideae</taxon>
        <taxon>Gossypium</taxon>
    </lineage>
</organism>
<name>A0A7J8NDL6_9ROSI</name>
<gene>
    <name evidence="1" type="ORF">Golob_024229</name>
</gene>
<dbReference type="AlphaFoldDB" id="A0A7J8NDL6"/>
<dbReference type="EMBL" id="JABEZX010098746">
    <property type="protein sequence ID" value="MBA0575108.1"/>
    <property type="molecule type" value="Genomic_DNA"/>
</dbReference>